<dbReference type="GO" id="GO:0032259">
    <property type="term" value="P:methylation"/>
    <property type="evidence" value="ECO:0007669"/>
    <property type="project" value="UniProtKB-KW"/>
</dbReference>
<keyword evidence="3" id="KW-0949">S-adenosyl-L-methionine</keyword>
<dbReference type="AlphaFoldDB" id="A0A565AMH4"/>
<dbReference type="FunFam" id="1.10.10.10:FF:000357">
    <property type="entry name" value="Caffeic acid 3-O-methyltransferase"/>
    <property type="match status" value="1"/>
</dbReference>
<dbReference type="Proteomes" id="UP000489600">
    <property type="component" value="Unassembled WGS sequence"/>
</dbReference>
<protein>
    <recommendedName>
        <fullName evidence="4">O-methyltransferase dimerisation domain-containing protein</fullName>
    </recommendedName>
</protein>
<keyword evidence="6" id="KW-1185">Reference proteome</keyword>
<dbReference type="InterPro" id="IPR012967">
    <property type="entry name" value="COMT_dimerisation"/>
</dbReference>
<evidence type="ECO:0000256" key="1">
    <source>
        <dbReference type="ARBA" id="ARBA00022603"/>
    </source>
</evidence>
<dbReference type="SUPFAM" id="SSF46785">
    <property type="entry name" value="Winged helix' DNA-binding domain"/>
    <property type="match status" value="1"/>
</dbReference>
<name>A0A565AMH4_9BRAS</name>
<dbReference type="EMBL" id="CABITT030000001">
    <property type="protein sequence ID" value="VVA90219.1"/>
    <property type="molecule type" value="Genomic_DNA"/>
</dbReference>
<reference evidence="5" key="1">
    <citation type="submission" date="2019-07" db="EMBL/GenBank/DDBJ databases">
        <authorList>
            <person name="Dittberner H."/>
        </authorList>
    </citation>
    <scope>NUCLEOTIDE SEQUENCE [LARGE SCALE GENOMIC DNA]</scope>
</reference>
<evidence type="ECO:0000256" key="2">
    <source>
        <dbReference type="ARBA" id="ARBA00022679"/>
    </source>
</evidence>
<evidence type="ECO:0000259" key="4">
    <source>
        <dbReference type="Pfam" id="PF08100"/>
    </source>
</evidence>
<sequence>MASLPISGGSWDEEEDMLLAMQLAGLSIIPYAVNTARELALFEIMAKATPSWTHLSPLDLASKAAPKNPDAPMMIDRLLRLLVAYSVCTCRLVKDEEGRESRTYGLGKVGKKLIKNEDGISIAPYVLFQCSQTKGVVWYEIV</sequence>
<gene>
    <name evidence="5" type="ORF">ANE_LOCUS664</name>
</gene>
<dbReference type="InterPro" id="IPR016461">
    <property type="entry name" value="COMT-like"/>
</dbReference>
<comment type="caution">
    <text evidence="5">The sequence shown here is derived from an EMBL/GenBank/DDBJ whole genome shotgun (WGS) entry which is preliminary data.</text>
</comment>
<dbReference type="InterPro" id="IPR036390">
    <property type="entry name" value="WH_DNA-bd_sf"/>
</dbReference>
<dbReference type="Gene3D" id="1.10.10.10">
    <property type="entry name" value="Winged helix-like DNA-binding domain superfamily/Winged helix DNA-binding domain"/>
    <property type="match status" value="1"/>
</dbReference>
<dbReference type="GO" id="GO:0046983">
    <property type="term" value="F:protein dimerization activity"/>
    <property type="evidence" value="ECO:0007669"/>
    <property type="project" value="InterPro"/>
</dbReference>
<accession>A0A565AMH4</accession>
<evidence type="ECO:0000313" key="6">
    <source>
        <dbReference type="Proteomes" id="UP000489600"/>
    </source>
</evidence>
<dbReference type="GO" id="GO:0008168">
    <property type="term" value="F:methyltransferase activity"/>
    <property type="evidence" value="ECO:0007669"/>
    <property type="project" value="UniProtKB-KW"/>
</dbReference>
<keyword evidence="1" id="KW-0489">Methyltransferase</keyword>
<feature type="domain" description="O-methyltransferase dimerisation" evidence="4">
    <location>
        <begin position="21"/>
        <end position="115"/>
    </location>
</feature>
<proteinExistence type="predicted"/>
<evidence type="ECO:0000256" key="3">
    <source>
        <dbReference type="ARBA" id="ARBA00022691"/>
    </source>
</evidence>
<keyword evidence="2" id="KW-0808">Transferase</keyword>
<dbReference type="PANTHER" id="PTHR11746">
    <property type="entry name" value="O-METHYLTRANSFERASE"/>
    <property type="match status" value="1"/>
</dbReference>
<organism evidence="5 6">
    <name type="scientific">Arabis nemorensis</name>
    <dbReference type="NCBI Taxonomy" id="586526"/>
    <lineage>
        <taxon>Eukaryota</taxon>
        <taxon>Viridiplantae</taxon>
        <taxon>Streptophyta</taxon>
        <taxon>Embryophyta</taxon>
        <taxon>Tracheophyta</taxon>
        <taxon>Spermatophyta</taxon>
        <taxon>Magnoliopsida</taxon>
        <taxon>eudicotyledons</taxon>
        <taxon>Gunneridae</taxon>
        <taxon>Pentapetalae</taxon>
        <taxon>rosids</taxon>
        <taxon>malvids</taxon>
        <taxon>Brassicales</taxon>
        <taxon>Brassicaceae</taxon>
        <taxon>Arabideae</taxon>
        <taxon>Arabis</taxon>
    </lineage>
</organism>
<dbReference type="OrthoDB" id="1606438at2759"/>
<dbReference type="Pfam" id="PF08100">
    <property type="entry name" value="Dimerisation"/>
    <property type="match status" value="1"/>
</dbReference>
<evidence type="ECO:0000313" key="5">
    <source>
        <dbReference type="EMBL" id="VVA90219.1"/>
    </source>
</evidence>
<dbReference type="InterPro" id="IPR036388">
    <property type="entry name" value="WH-like_DNA-bd_sf"/>
</dbReference>